<gene>
    <name evidence="1" type="ORF">LCGC14_0934050</name>
</gene>
<reference evidence="1" key="1">
    <citation type="journal article" date="2015" name="Nature">
        <title>Complex archaea that bridge the gap between prokaryotes and eukaryotes.</title>
        <authorList>
            <person name="Spang A."/>
            <person name="Saw J.H."/>
            <person name="Jorgensen S.L."/>
            <person name="Zaremba-Niedzwiedzka K."/>
            <person name="Martijn J."/>
            <person name="Lind A.E."/>
            <person name="van Eijk R."/>
            <person name="Schleper C."/>
            <person name="Guy L."/>
            <person name="Ettema T.J."/>
        </authorList>
    </citation>
    <scope>NUCLEOTIDE SEQUENCE</scope>
</reference>
<proteinExistence type="predicted"/>
<sequence length="47" mass="5585">MSIKKKGKKIENFEVSYLLYPLLFDFFCKTYFRLAIYVTSSIPKSLL</sequence>
<protein>
    <submittedName>
        <fullName evidence="1">Uncharacterized protein</fullName>
    </submittedName>
</protein>
<evidence type="ECO:0000313" key="1">
    <source>
        <dbReference type="EMBL" id="KKN20592.1"/>
    </source>
</evidence>
<accession>A0A0F9P865</accession>
<comment type="caution">
    <text evidence="1">The sequence shown here is derived from an EMBL/GenBank/DDBJ whole genome shotgun (WGS) entry which is preliminary data.</text>
</comment>
<name>A0A0F9P865_9ZZZZ</name>
<feature type="non-terminal residue" evidence="1">
    <location>
        <position position="47"/>
    </location>
</feature>
<dbReference type="EMBL" id="LAZR01003227">
    <property type="protein sequence ID" value="KKN20592.1"/>
    <property type="molecule type" value="Genomic_DNA"/>
</dbReference>
<organism evidence="1">
    <name type="scientific">marine sediment metagenome</name>
    <dbReference type="NCBI Taxonomy" id="412755"/>
    <lineage>
        <taxon>unclassified sequences</taxon>
        <taxon>metagenomes</taxon>
        <taxon>ecological metagenomes</taxon>
    </lineage>
</organism>
<dbReference type="AlphaFoldDB" id="A0A0F9P865"/>